<organism evidence="2">
    <name type="scientific">Hubei coleoptera virus 3</name>
    <dbReference type="NCBI Taxonomy" id="1922862"/>
    <lineage>
        <taxon>Viruses</taxon>
        <taxon>Riboviria</taxon>
        <taxon>Orthornavirae</taxon>
        <taxon>Negarnaviricota</taxon>
        <taxon>Haploviricotina</taxon>
        <taxon>Monjiviricetes</taxon>
        <taxon>Jingchuvirales</taxon>
        <taxon>Aliusviridae</taxon>
        <taxon>Ollusvirus</taxon>
        <taxon>Ollusvirus coleopteri</taxon>
    </lineage>
</organism>
<accession>A0A1L3KMU9</accession>
<dbReference type="GeneID" id="30854245"/>
<sequence length="673" mass="74607">MFPSRQRVQLAMNRGRTIRASPMFAAIGQFSKSVDIGRELLLMKAMSRINNQPGFVNFSGAILIANQLSKIVSSPTGAVTGSTSISQVSGILFARWMLTEELTENDIQSSRKEIVRLLDLQPPLSGPDVPNLLVKIMIEIGKIPKDSIIDHDGATARLGRFSCEAVIPQEGLAARKVVFREYRGNLIPTTWWGHQTNSECANELSTLTTGPTTLDFDSSLQPMTPDTPWASLTDDDAKLGMVELYGSIHSERMRQIFNSAFVIAVIALSKHDNMTDSWLETRLERLVTCLDDSQMTTTVTSEAIKNFYRRYQVEKIKVDDLYDLFVYINSLCLDFDLEPMQWILEQAFVNNVASATAIAEIIAKSKTVPITTILETLPATQIQSLITLVAHLQHDPFCAIIRPPITVRQYPDVAYVGIAATYNSRTGPGGKRYQGKPDTMATLTTAALNGLVNFLLQTSRTQMEMELNLDTYAKKFLMGQDNSQVVFIDQDYYVIKPDVVQQPTAGQSGTSTTPTQTDVEISRDLKDQLLRSERADWPRRAKSLPEGTVRMTQQEVFAQIVDKEPVKMKAFRDAMDILLDITQQKPISVLTGTNATARKRKSKISGRMREIIVSWGVTMEEIWNTEDAPADLTHGTIDIDELVCLGRKKIGVAGAQGPAQAPGPAEVVEQANA</sequence>
<reference evidence="2" key="1">
    <citation type="journal article" date="2016" name="Nature">
        <title>Redefining the invertebrate RNA virosphere.</title>
        <authorList>
            <person name="Shi M."/>
            <person name="Lin X.D."/>
            <person name="Tian J.H."/>
            <person name="Chen L.J."/>
            <person name="Chen X."/>
            <person name="Li C.X."/>
            <person name="Qin X.C."/>
            <person name="Li J."/>
            <person name="Cao J.P."/>
            <person name="Eden J.S."/>
            <person name="Buchmann J."/>
            <person name="Wang W."/>
            <person name="Xu J."/>
            <person name="Holmes E.C."/>
            <person name="Zhang Y.Z."/>
        </authorList>
    </citation>
    <scope>NUCLEOTIDE SEQUENCE [LARGE SCALE GENOMIC DNA]</scope>
    <source>
        <strain evidence="2">QCM109726</strain>
    </source>
</reference>
<name>A0A1L3KMU9_9VIRU</name>
<proteinExistence type="predicted"/>
<protein>
    <submittedName>
        <fullName evidence="2">Uncharacterized protein</fullName>
    </submittedName>
</protein>
<evidence type="ECO:0000313" key="3">
    <source>
        <dbReference type="Proteomes" id="UP000202517"/>
    </source>
</evidence>
<evidence type="ECO:0000256" key="1">
    <source>
        <dbReference type="SAM" id="MobiDB-lite"/>
    </source>
</evidence>
<feature type="region of interest" description="Disordered" evidence="1">
    <location>
        <begin position="654"/>
        <end position="673"/>
    </location>
</feature>
<dbReference type="Proteomes" id="UP000202517">
    <property type="component" value="Segment"/>
</dbReference>
<dbReference type="EMBL" id="KX884416">
    <property type="protein sequence ID" value="APG78686.1"/>
    <property type="molecule type" value="Genomic_RNA"/>
</dbReference>
<dbReference type="KEGG" id="vg:30854245"/>
<evidence type="ECO:0000313" key="2">
    <source>
        <dbReference type="EMBL" id="APG78686.1"/>
    </source>
</evidence>
<dbReference type="RefSeq" id="YP_009336865.1">
    <property type="nucleotide sequence ID" value="NC_032922.1"/>
</dbReference>
<keyword evidence="3" id="KW-1185">Reference proteome</keyword>